<dbReference type="InterPro" id="IPR035965">
    <property type="entry name" value="PAS-like_dom_sf"/>
</dbReference>
<dbReference type="Gene3D" id="3.30.450.20">
    <property type="entry name" value="PAS domain"/>
    <property type="match status" value="1"/>
</dbReference>
<dbReference type="eggNOG" id="COG2202">
    <property type="taxonomic scope" value="Bacteria"/>
</dbReference>
<dbReference type="OrthoDB" id="442691at2"/>
<dbReference type="eggNOG" id="COG1716">
    <property type="taxonomic scope" value="Bacteria"/>
</dbReference>
<dbReference type="Gene3D" id="3.20.20.450">
    <property type="entry name" value="EAL domain"/>
    <property type="match status" value="1"/>
</dbReference>
<dbReference type="InterPro" id="IPR052155">
    <property type="entry name" value="Biofilm_reg_signaling"/>
</dbReference>
<dbReference type="PANTHER" id="PTHR44757">
    <property type="entry name" value="DIGUANYLATE CYCLASE DGCP"/>
    <property type="match status" value="1"/>
</dbReference>
<evidence type="ECO:0000259" key="4">
    <source>
        <dbReference type="PROSITE" id="PS50113"/>
    </source>
</evidence>
<dbReference type="SMART" id="SM00240">
    <property type="entry name" value="FHA"/>
    <property type="match status" value="1"/>
</dbReference>
<dbReference type="PANTHER" id="PTHR44757:SF2">
    <property type="entry name" value="BIOFILM ARCHITECTURE MAINTENANCE PROTEIN MBAA"/>
    <property type="match status" value="1"/>
</dbReference>
<dbReference type="PROSITE" id="PS50006">
    <property type="entry name" value="FHA_DOMAIN"/>
    <property type="match status" value="1"/>
</dbReference>
<dbReference type="PROSITE" id="PS50113">
    <property type="entry name" value="PAC"/>
    <property type="match status" value="1"/>
</dbReference>
<dbReference type="Gene3D" id="3.30.70.270">
    <property type="match status" value="1"/>
</dbReference>
<dbReference type="FunFam" id="3.20.20.450:FF:000001">
    <property type="entry name" value="Cyclic di-GMP phosphodiesterase yahA"/>
    <property type="match status" value="1"/>
</dbReference>
<accession>B0CAI7</accession>
<dbReference type="RefSeq" id="WP_012164402.1">
    <property type="nucleotide sequence ID" value="NC_009925.1"/>
</dbReference>
<dbReference type="InterPro" id="IPR000160">
    <property type="entry name" value="GGDEF_dom"/>
</dbReference>
<evidence type="ECO:0000259" key="2">
    <source>
        <dbReference type="PROSITE" id="PS50006"/>
    </source>
</evidence>
<evidence type="ECO:0000313" key="7">
    <source>
        <dbReference type="EMBL" id="ABW29053.1"/>
    </source>
</evidence>
<dbReference type="CDD" id="cd01948">
    <property type="entry name" value="EAL"/>
    <property type="match status" value="1"/>
</dbReference>
<dbReference type="CDD" id="cd01949">
    <property type="entry name" value="GGDEF"/>
    <property type="match status" value="1"/>
</dbReference>
<dbReference type="SMART" id="SM00267">
    <property type="entry name" value="GGDEF"/>
    <property type="match status" value="1"/>
</dbReference>
<dbReference type="Pfam" id="PF00990">
    <property type="entry name" value="GGDEF"/>
    <property type="match status" value="1"/>
</dbReference>
<evidence type="ECO:0000259" key="6">
    <source>
        <dbReference type="PROSITE" id="PS50887"/>
    </source>
</evidence>
<reference evidence="7 8" key="1">
    <citation type="journal article" date="2008" name="Proc. Natl. Acad. Sci. U.S.A.">
        <title>Niche adaptation and genome expansion in the chlorophyll d-producing cyanobacterium Acaryochloris marina.</title>
        <authorList>
            <person name="Swingley W.D."/>
            <person name="Chen M."/>
            <person name="Cheung P.C."/>
            <person name="Conrad A.L."/>
            <person name="Dejesa L.C."/>
            <person name="Hao J."/>
            <person name="Honchak B.M."/>
            <person name="Karbach L.E."/>
            <person name="Kurdoglu A."/>
            <person name="Lahiri S."/>
            <person name="Mastrian S.D."/>
            <person name="Miyashita H."/>
            <person name="Page L."/>
            <person name="Ramakrishna P."/>
            <person name="Satoh S."/>
            <person name="Sattley W.M."/>
            <person name="Shimada Y."/>
            <person name="Taylor H.L."/>
            <person name="Tomo T."/>
            <person name="Tsuchiya T."/>
            <person name="Wang Z.T."/>
            <person name="Raymond J."/>
            <person name="Mimuro M."/>
            <person name="Blankenship R.E."/>
            <person name="Touchman J.W."/>
        </authorList>
    </citation>
    <scope>NUCLEOTIDE SEQUENCE [LARGE SCALE GENOMIC DNA]</scope>
    <source>
        <strain evidence="8">MBIC 11017</strain>
    </source>
</reference>
<dbReference type="InterPro" id="IPR000253">
    <property type="entry name" value="FHA_dom"/>
</dbReference>
<dbReference type="NCBIfam" id="TIGR00254">
    <property type="entry name" value="GGDEF"/>
    <property type="match status" value="1"/>
</dbReference>
<feature type="domain" description="PAS" evidence="3">
    <location>
        <begin position="303"/>
        <end position="375"/>
    </location>
</feature>
<dbReference type="SUPFAM" id="SSF141868">
    <property type="entry name" value="EAL domain-like"/>
    <property type="match status" value="1"/>
</dbReference>
<dbReference type="eggNOG" id="COG5001">
    <property type="taxonomic scope" value="Bacteria"/>
</dbReference>
<dbReference type="PROSITE" id="PS50112">
    <property type="entry name" value="PAS"/>
    <property type="match status" value="1"/>
</dbReference>
<feature type="region of interest" description="Disordered" evidence="1">
    <location>
        <begin position="1"/>
        <end position="43"/>
    </location>
</feature>
<feature type="domain" description="FHA" evidence="2">
    <location>
        <begin position="68"/>
        <end position="128"/>
    </location>
</feature>
<dbReference type="Gene3D" id="2.60.200.20">
    <property type="match status" value="1"/>
</dbReference>
<dbReference type="KEGG" id="amr:AM1_4072"/>
<dbReference type="InterPro" id="IPR000014">
    <property type="entry name" value="PAS"/>
</dbReference>
<keyword evidence="8" id="KW-1185">Reference proteome</keyword>
<gene>
    <name evidence="7" type="ordered locus">AM1_4072</name>
</gene>
<dbReference type="SMART" id="SM00052">
    <property type="entry name" value="EAL"/>
    <property type="match status" value="1"/>
</dbReference>
<dbReference type="InterPro" id="IPR013655">
    <property type="entry name" value="PAS_fold_3"/>
</dbReference>
<evidence type="ECO:0000259" key="3">
    <source>
        <dbReference type="PROSITE" id="PS50112"/>
    </source>
</evidence>
<dbReference type="SUPFAM" id="SSF55785">
    <property type="entry name" value="PYP-like sensor domain (PAS domain)"/>
    <property type="match status" value="2"/>
</dbReference>
<feature type="domain" description="EAL" evidence="5">
    <location>
        <begin position="606"/>
        <end position="861"/>
    </location>
</feature>
<dbReference type="Pfam" id="PF00563">
    <property type="entry name" value="EAL"/>
    <property type="match status" value="1"/>
</dbReference>
<protein>
    <submittedName>
        <fullName evidence="7">Diguanylate cyclase/phosphodiesterase with PAS/PAC and GAF domains</fullName>
    </submittedName>
</protein>
<dbReference type="Pfam" id="PF08447">
    <property type="entry name" value="PAS_3"/>
    <property type="match status" value="1"/>
</dbReference>
<evidence type="ECO:0000313" key="8">
    <source>
        <dbReference type="Proteomes" id="UP000000268"/>
    </source>
</evidence>
<dbReference type="SUPFAM" id="SSF49879">
    <property type="entry name" value="SMAD/FHA domain"/>
    <property type="match status" value="1"/>
</dbReference>
<dbReference type="InterPro" id="IPR043128">
    <property type="entry name" value="Rev_trsase/Diguanyl_cyclase"/>
</dbReference>
<dbReference type="InterPro" id="IPR035919">
    <property type="entry name" value="EAL_sf"/>
</dbReference>
<evidence type="ECO:0000256" key="1">
    <source>
        <dbReference type="SAM" id="MobiDB-lite"/>
    </source>
</evidence>
<dbReference type="InterPro" id="IPR008984">
    <property type="entry name" value="SMAD_FHA_dom_sf"/>
</dbReference>
<sequence>MQDTTQLGVNVIPGDITSPTLREARSHPPQAGQSGSGSPGKRVSRAHHLLVIKTSDHQQTVVLEAATYSIGRHPANSIVLNMGTVSRQHALLLRIHEPKTGNHFFRIIDGNIQGRRSRNGLWINGKRRFSHDLKDQEIISFGEDIQATYHLVTGFPEEYELDDLLAVNSLDPPSPSSLSTQTLLPSDTELRNLGEAALVRLSSFPELMPHPIIETDFSGSITYINPAAVAQFPDILESDQHPLLQGFLSEVKKAHNTYFVREVHVCDRVFEQSIHCMPESQVIRSYLVDITQRKRAEQILRESEERYAAAARGANDGLWDWHLRSNRVYFSPRWKAMIGYEEDEISDRCEEWLDRLHPSDRDRLKQELSMHLKGETNHFQSEFRLRHKNGEYRWFRSRGMALRDTDQQPYRIAGSQTDITEYHLAREQLVHDALHDALTCLPNRVLFMDRLTQAIKQYQRHPEDQFATLFLDLDRFKIINDSLGHMIGDRLLIEVGNRLQFCLRDQDTVARIGGDEFVILLNTIQNMEHVLQTAERIQQQLKQAFSIEGHEIFTGTSIGIALSSPEYQHAEELLRDADTAMYRAKNLGKNRYEIFSSSMRSQVLALSQLENDLRRAIDRQEFQLFYQPIVSLDTQNLVGLEALVRWHHPERGLILPSEFVPMAEEAGLIIPLGGWVLAQACRQMQLWQQHYSLATDLQLNVNISSRQFSQPNFVNDIHAVLEDTNLPCHRLKLEITEGVLMDHASDVADKLDAIKTLGIKLGIDDFGTGYSSLNYLNAFPVDTLKIDRSFVGRMSSEEGFEIVRTIVNLAHNLHMDVVAEGVELEEQAEELTQMNCEYAQGYLFSEPTDTVGMEDFLLNYCN</sequence>
<dbReference type="FunFam" id="3.30.70.270:FF:000001">
    <property type="entry name" value="Diguanylate cyclase domain protein"/>
    <property type="match status" value="1"/>
</dbReference>
<dbReference type="InterPro" id="IPR000700">
    <property type="entry name" value="PAS-assoc_C"/>
</dbReference>
<dbReference type="Pfam" id="PF00498">
    <property type="entry name" value="FHA"/>
    <property type="match status" value="1"/>
</dbReference>
<proteinExistence type="predicted"/>
<dbReference type="PROSITE" id="PS50883">
    <property type="entry name" value="EAL"/>
    <property type="match status" value="1"/>
</dbReference>
<dbReference type="Proteomes" id="UP000000268">
    <property type="component" value="Chromosome"/>
</dbReference>
<dbReference type="PROSITE" id="PS50887">
    <property type="entry name" value="GGDEF"/>
    <property type="match status" value="1"/>
</dbReference>
<dbReference type="NCBIfam" id="TIGR00229">
    <property type="entry name" value="sensory_box"/>
    <property type="match status" value="1"/>
</dbReference>
<dbReference type="SUPFAM" id="SSF55073">
    <property type="entry name" value="Nucleotide cyclase"/>
    <property type="match status" value="1"/>
</dbReference>
<dbReference type="AlphaFoldDB" id="B0CAI7"/>
<dbReference type="InterPro" id="IPR001633">
    <property type="entry name" value="EAL_dom"/>
</dbReference>
<dbReference type="SMART" id="SM00091">
    <property type="entry name" value="PAS"/>
    <property type="match status" value="2"/>
</dbReference>
<evidence type="ECO:0000259" key="5">
    <source>
        <dbReference type="PROSITE" id="PS50883"/>
    </source>
</evidence>
<dbReference type="STRING" id="329726.AM1_4072"/>
<dbReference type="InterPro" id="IPR001610">
    <property type="entry name" value="PAC"/>
</dbReference>
<organism evidence="7 8">
    <name type="scientific">Acaryochloris marina (strain MBIC 11017)</name>
    <dbReference type="NCBI Taxonomy" id="329726"/>
    <lineage>
        <taxon>Bacteria</taxon>
        <taxon>Bacillati</taxon>
        <taxon>Cyanobacteriota</taxon>
        <taxon>Cyanophyceae</taxon>
        <taxon>Acaryochloridales</taxon>
        <taxon>Acaryochloridaceae</taxon>
        <taxon>Acaryochloris</taxon>
    </lineage>
</organism>
<feature type="domain" description="PAC" evidence="4">
    <location>
        <begin position="379"/>
        <end position="431"/>
    </location>
</feature>
<dbReference type="InterPro" id="IPR029787">
    <property type="entry name" value="Nucleotide_cyclase"/>
</dbReference>
<dbReference type="CDD" id="cd00130">
    <property type="entry name" value="PAS"/>
    <property type="match status" value="1"/>
</dbReference>
<dbReference type="EMBL" id="CP000828">
    <property type="protein sequence ID" value="ABW29053.1"/>
    <property type="molecule type" value="Genomic_DNA"/>
</dbReference>
<name>B0CAI7_ACAM1</name>
<dbReference type="SMART" id="SM00086">
    <property type="entry name" value="PAC"/>
    <property type="match status" value="1"/>
</dbReference>
<dbReference type="HOGENOM" id="CLU_000445_70_20_3"/>
<feature type="domain" description="GGDEF" evidence="6">
    <location>
        <begin position="464"/>
        <end position="597"/>
    </location>
</feature>